<name>A0A918ZT31_9ACTN</name>
<dbReference type="Pfam" id="PF11534">
    <property type="entry name" value="HTHP"/>
    <property type="match status" value="1"/>
</dbReference>
<comment type="caution">
    <text evidence="1">The sequence shown here is derived from an EMBL/GenBank/DDBJ whole genome shotgun (WGS) entry which is preliminary data.</text>
</comment>
<dbReference type="Gene3D" id="6.10.80.10">
    <property type="entry name" value="Hexameric tyrosine-coordinated heme protein (HTHP)"/>
    <property type="match status" value="1"/>
</dbReference>
<reference evidence="1" key="2">
    <citation type="submission" date="2020-09" db="EMBL/GenBank/DDBJ databases">
        <authorList>
            <person name="Sun Q."/>
            <person name="Zhou Y."/>
        </authorList>
    </citation>
    <scope>NUCLEOTIDE SEQUENCE</scope>
    <source>
        <strain evidence="1">CGMCC 4.7403</strain>
    </source>
</reference>
<dbReference type="InterPro" id="IPR038125">
    <property type="entry name" value="HTHP_sf"/>
</dbReference>
<keyword evidence="2" id="KW-1185">Reference proteome</keyword>
<reference evidence="1" key="1">
    <citation type="journal article" date="2014" name="Int. J. Syst. Evol. Microbiol.">
        <title>Complete genome sequence of Corynebacterium casei LMG S-19264T (=DSM 44701T), isolated from a smear-ripened cheese.</title>
        <authorList>
            <consortium name="US DOE Joint Genome Institute (JGI-PGF)"/>
            <person name="Walter F."/>
            <person name="Albersmeier A."/>
            <person name="Kalinowski J."/>
            <person name="Ruckert C."/>
        </authorList>
    </citation>
    <scope>NUCLEOTIDE SEQUENCE</scope>
    <source>
        <strain evidence="1">CGMCC 4.7403</strain>
    </source>
</reference>
<protein>
    <submittedName>
        <fullName evidence="1">Uncharacterized protein</fullName>
    </submittedName>
</protein>
<dbReference type="InterPro" id="IPR021111">
    <property type="entry name" value="Hexamer_Tyr-coord_heme_pr_HTHP"/>
</dbReference>
<gene>
    <name evidence="1" type="ORF">GCM10017771_90370</name>
</gene>
<proteinExistence type="predicted"/>
<organism evidence="1 2">
    <name type="scientific">Streptomyces capitiformicae</name>
    <dbReference type="NCBI Taxonomy" id="2014920"/>
    <lineage>
        <taxon>Bacteria</taxon>
        <taxon>Bacillati</taxon>
        <taxon>Actinomycetota</taxon>
        <taxon>Actinomycetes</taxon>
        <taxon>Kitasatosporales</taxon>
        <taxon>Streptomycetaceae</taxon>
        <taxon>Streptomyces</taxon>
    </lineage>
</organism>
<accession>A0A918ZT31</accession>
<dbReference type="EMBL" id="BNAT01000065">
    <property type="protein sequence ID" value="GHE66674.1"/>
    <property type="molecule type" value="Genomic_DNA"/>
</dbReference>
<evidence type="ECO:0000313" key="2">
    <source>
        <dbReference type="Proteomes" id="UP000603227"/>
    </source>
</evidence>
<dbReference type="AlphaFoldDB" id="A0A918ZT31"/>
<dbReference type="Proteomes" id="UP000603227">
    <property type="component" value="Unassembled WGS sequence"/>
</dbReference>
<sequence length="85" mass="9693">MTVRSYQRRLARRSKRCRTIAPARTSTVRDGPPYAPVWFKATQPNDERRGRLRPVYAEDPDSLIAIGHVVALELATIAAANNYRR</sequence>
<evidence type="ECO:0000313" key="1">
    <source>
        <dbReference type="EMBL" id="GHE66674.1"/>
    </source>
</evidence>